<evidence type="ECO:0000256" key="1">
    <source>
        <dbReference type="SAM" id="Phobius"/>
    </source>
</evidence>
<keyword evidence="1" id="KW-1133">Transmembrane helix</keyword>
<keyword evidence="1" id="KW-0812">Transmembrane</keyword>
<name>A0A2M7SFD7_9BACT</name>
<evidence type="ECO:0000313" key="2">
    <source>
        <dbReference type="EMBL" id="PIZ18204.1"/>
    </source>
</evidence>
<protein>
    <recommendedName>
        <fullName evidence="4">Metal-dependent hydrolase</fullName>
    </recommendedName>
</protein>
<dbReference type="AlphaFoldDB" id="A0A2M7SFD7"/>
<feature type="transmembrane region" description="Helical" evidence="1">
    <location>
        <begin position="6"/>
        <end position="24"/>
    </location>
</feature>
<feature type="transmembrane region" description="Helical" evidence="1">
    <location>
        <begin position="74"/>
        <end position="93"/>
    </location>
</feature>
<evidence type="ECO:0008006" key="4">
    <source>
        <dbReference type="Google" id="ProtNLM"/>
    </source>
</evidence>
<keyword evidence="1" id="KW-0472">Membrane</keyword>
<sequence>MEGLIIPAYHIAASAGAGAGVYFLSRSIPASILLFITGVFIDLDHFPDYFREAGLNLDLKRFYCMCNNNILKKAAVYLHSLEALLVFSAFMIFGPAQEWWVKGIFIGFAVHMLMDVFSNISNPLAYFLAYRISIGFDTGKIWGPVKNQKS</sequence>
<accession>A0A2M7SFD7</accession>
<comment type="caution">
    <text evidence="2">The sequence shown here is derived from an EMBL/GenBank/DDBJ whole genome shotgun (WGS) entry which is preliminary data.</text>
</comment>
<dbReference type="EMBL" id="PFMR01000022">
    <property type="protein sequence ID" value="PIZ18204.1"/>
    <property type="molecule type" value="Genomic_DNA"/>
</dbReference>
<organism evidence="2 3">
    <name type="scientific">Candidatus Desantisbacteria bacterium CG_4_10_14_0_8_um_filter_48_22</name>
    <dbReference type="NCBI Taxonomy" id="1974543"/>
    <lineage>
        <taxon>Bacteria</taxon>
        <taxon>Candidatus Desantisiibacteriota</taxon>
    </lineage>
</organism>
<dbReference type="Proteomes" id="UP000229307">
    <property type="component" value="Unassembled WGS sequence"/>
</dbReference>
<evidence type="ECO:0000313" key="3">
    <source>
        <dbReference type="Proteomes" id="UP000229307"/>
    </source>
</evidence>
<reference evidence="3" key="1">
    <citation type="submission" date="2017-09" db="EMBL/GenBank/DDBJ databases">
        <title>Depth-based differentiation of microbial function through sediment-hosted aquifers and enrichment of novel symbionts in the deep terrestrial subsurface.</title>
        <authorList>
            <person name="Probst A.J."/>
            <person name="Ladd B."/>
            <person name="Jarett J.K."/>
            <person name="Geller-Mcgrath D.E."/>
            <person name="Sieber C.M.K."/>
            <person name="Emerson J.B."/>
            <person name="Anantharaman K."/>
            <person name="Thomas B.C."/>
            <person name="Malmstrom R."/>
            <person name="Stieglmeier M."/>
            <person name="Klingl A."/>
            <person name="Woyke T."/>
            <person name="Ryan C.M."/>
            <person name="Banfield J.F."/>
        </authorList>
    </citation>
    <scope>NUCLEOTIDE SEQUENCE [LARGE SCALE GENOMIC DNA]</scope>
</reference>
<gene>
    <name evidence="2" type="ORF">COY52_00670</name>
</gene>
<proteinExistence type="predicted"/>